<evidence type="ECO:0000313" key="3">
    <source>
        <dbReference type="EMBL" id="VTR20791.1"/>
    </source>
</evidence>
<evidence type="ECO:0000256" key="1">
    <source>
        <dbReference type="SAM" id="MobiDB-lite"/>
    </source>
</evidence>
<protein>
    <submittedName>
        <fullName evidence="3">Uncharacterized protein</fullName>
    </submittedName>
</protein>
<dbReference type="EMBL" id="CABEEZ010000021">
    <property type="protein sequence ID" value="VTR20791.1"/>
    <property type="molecule type" value="Genomic_DNA"/>
</dbReference>
<feature type="region of interest" description="Disordered" evidence="1">
    <location>
        <begin position="63"/>
        <end position="109"/>
    </location>
</feature>
<organism evidence="3">
    <name type="scientific">Serratia fonticola</name>
    <dbReference type="NCBI Taxonomy" id="47917"/>
    <lineage>
        <taxon>Bacteria</taxon>
        <taxon>Pseudomonadati</taxon>
        <taxon>Pseudomonadota</taxon>
        <taxon>Gammaproteobacteria</taxon>
        <taxon>Enterobacterales</taxon>
        <taxon>Yersiniaceae</taxon>
        <taxon>Serratia</taxon>
    </lineage>
</organism>
<gene>
    <name evidence="3" type="ORF">NCTC12965_01122</name>
</gene>
<reference evidence="3" key="1">
    <citation type="submission" date="2019-05" db="EMBL/GenBank/DDBJ databases">
        <authorList>
            <consortium name="Pathogen Informatics"/>
        </authorList>
    </citation>
    <scope>NUCLEOTIDE SEQUENCE [LARGE SCALE GENOMIC DNA]</scope>
    <source>
        <strain evidence="3">NCTC12965</strain>
    </source>
</reference>
<feature type="chain" id="PRO_5020425815" evidence="2">
    <location>
        <begin position="23"/>
        <end position="109"/>
    </location>
</feature>
<keyword evidence="2" id="KW-0732">Signal</keyword>
<dbReference type="AlphaFoldDB" id="A0A4U9TXJ7"/>
<name>A0A4U9TXJ7_SERFO</name>
<feature type="signal peptide" evidence="2">
    <location>
        <begin position="1"/>
        <end position="22"/>
    </location>
</feature>
<evidence type="ECO:0000256" key="2">
    <source>
        <dbReference type="SAM" id="SignalP"/>
    </source>
</evidence>
<feature type="compositionally biased region" description="Basic and acidic residues" evidence="1">
    <location>
        <begin position="84"/>
        <end position="97"/>
    </location>
</feature>
<sequence>MHKPFSYTLLASSLLFSLNALAQPAGDLPLMPWPKQVELAQPQGKLVLDYRLSFNVQGDDLSEAQARWRDRLETPNRLDAGPTGREKPGGNDQHHDQTPGCSPAAAGQR</sequence>
<feature type="compositionally biased region" description="Basic and acidic residues" evidence="1">
    <location>
        <begin position="66"/>
        <end position="76"/>
    </location>
</feature>
<accession>A0A4U9TXJ7</accession>
<proteinExistence type="predicted"/>